<keyword evidence="2" id="KW-1185">Reference proteome</keyword>
<comment type="caution">
    <text evidence="1">The sequence shown here is derived from an EMBL/GenBank/DDBJ whole genome shotgun (WGS) entry which is preliminary data.</text>
</comment>
<accession>A0A9N8WFQ0</accession>
<dbReference type="Proteomes" id="UP000789706">
    <property type="component" value="Unassembled WGS sequence"/>
</dbReference>
<protein>
    <submittedName>
        <fullName evidence="1">1740_t:CDS:1</fullName>
    </submittedName>
</protein>
<name>A0A9N8WFQ0_9GLOM</name>
<dbReference type="AlphaFoldDB" id="A0A9N8WFQ0"/>
<dbReference type="EMBL" id="CAJVPK010000244">
    <property type="protein sequence ID" value="CAG8481821.1"/>
    <property type="molecule type" value="Genomic_DNA"/>
</dbReference>
<proteinExistence type="predicted"/>
<feature type="non-terminal residue" evidence="1">
    <location>
        <position position="74"/>
    </location>
</feature>
<evidence type="ECO:0000313" key="1">
    <source>
        <dbReference type="EMBL" id="CAG8481821.1"/>
    </source>
</evidence>
<evidence type="ECO:0000313" key="2">
    <source>
        <dbReference type="Proteomes" id="UP000789706"/>
    </source>
</evidence>
<gene>
    <name evidence="1" type="ORF">DEBURN_LOCUS3704</name>
</gene>
<reference evidence="1" key="1">
    <citation type="submission" date="2021-06" db="EMBL/GenBank/DDBJ databases">
        <authorList>
            <person name="Kallberg Y."/>
            <person name="Tangrot J."/>
            <person name="Rosling A."/>
        </authorList>
    </citation>
    <scope>NUCLEOTIDE SEQUENCE</scope>
    <source>
        <strain evidence="1">AZ414A</strain>
    </source>
</reference>
<sequence>MPYFCKHKKVSDIMNQKVCLTRIRKFLANGEKYRKLNEEISSAIDEVNNPEIKGILQNLSNIIEASSLTTTNTW</sequence>
<organism evidence="1 2">
    <name type="scientific">Diversispora eburnea</name>
    <dbReference type="NCBI Taxonomy" id="1213867"/>
    <lineage>
        <taxon>Eukaryota</taxon>
        <taxon>Fungi</taxon>
        <taxon>Fungi incertae sedis</taxon>
        <taxon>Mucoromycota</taxon>
        <taxon>Glomeromycotina</taxon>
        <taxon>Glomeromycetes</taxon>
        <taxon>Diversisporales</taxon>
        <taxon>Diversisporaceae</taxon>
        <taxon>Diversispora</taxon>
    </lineage>
</organism>